<dbReference type="PROSITE" id="PS51900">
    <property type="entry name" value="CB"/>
    <property type="match status" value="1"/>
</dbReference>
<dbReference type="GO" id="GO:0015074">
    <property type="term" value="P:DNA integration"/>
    <property type="evidence" value="ECO:0007669"/>
    <property type="project" value="UniProtKB-KW"/>
</dbReference>
<keyword evidence="3 5" id="KW-0238">DNA-binding</keyword>
<evidence type="ECO:0000256" key="3">
    <source>
        <dbReference type="ARBA" id="ARBA00023125"/>
    </source>
</evidence>
<name>A0A238KR24_9RHOB</name>
<dbReference type="InterPro" id="IPR050090">
    <property type="entry name" value="Tyrosine_recombinase_XerCD"/>
</dbReference>
<dbReference type="Gene3D" id="1.10.443.10">
    <property type="entry name" value="Intergrase catalytic core"/>
    <property type="match status" value="1"/>
</dbReference>
<organism evidence="8 9">
    <name type="scientific">Octadecabacter ascidiaceicola</name>
    <dbReference type="NCBI Taxonomy" id="1655543"/>
    <lineage>
        <taxon>Bacteria</taxon>
        <taxon>Pseudomonadati</taxon>
        <taxon>Pseudomonadota</taxon>
        <taxon>Alphaproteobacteria</taxon>
        <taxon>Rhodobacterales</taxon>
        <taxon>Roseobacteraceae</taxon>
        <taxon>Octadecabacter</taxon>
    </lineage>
</organism>
<dbReference type="GO" id="GO:0006310">
    <property type="term" value="P:DNA recombination"/>
    <property type="evidence" value="ECO:0007669"/>
    <property type="project" value="UniProtKB-KW"/>
</dbReference>
<dbReference type="PANTHER" id="PTHR30349:SF81">
    <property type="entry name" value="TYROSINE RECOMBINASE XERC"/>
    <property type="match status" value="1"/>
</dbReference>
<dbReference type="RefSeq" id="WP_093997503.1">
    <property type="nucleotide sequence ID" value="NZ_FXYD01000006.1"/>
</dbReference>
<dbReference type="Pfam" id="PF00589">
    <property type="entry name" value="Phage_integrase"/>
    <property type="match status" value="1"/>
</dbReference>
<dbReference type="GO" id="GO:0007059">
    <property type="term" value="P:chromosome segregation"/>
    <property type="evidence" value="ECO:0007669"/>
    <property type="project" value="UniProtKB-KW"/>
</dbReference>
<dbReference type="InterPro" id="IPR002104">
    <property type="entry name" value="Integrase_catalytic"/>
</dbReference>
<dbReference type="PROSITE" id="PS51898">
    <property type="entry name" value="TYR_RECOMBINASE"/>
    <property type="match status" value="1"/>
</dbReference>
<dbReference type="InterPro" id="IPR011010">
    <property type="entry name" value="DNA_brk_join_enz"/>
</dbReference>
<dbReference type="EMBL" id="FXYD01000006">
    <property type="protein sequence ID" value="SMX44486.1"/>
    <property type="molecule type" value="Genomic_DNA"/>
</dbReference>
<keyword evidence="1" id="KW-0159">Chromosome partition</keyword>
<evidence type="ECO:0000313" key="9">
    <source>
        <dbReference type="Proteomes" id="UP000203464"/>
    </source>
</evidence>
<dbReference type="InterPro" id="IPR044068">
    <property type="entry name" value="CB"/>
</dbReference>
<evidence type="ECO:0000256" key="1">
    <source>
        <dbReference type="ARBA" id="ARBA00022829"/>
    </source>
</evidence>
<reference evidence="9" key="1">
    <citation type="submission" date="2017-05" db="EMBL/GenBank/DDBJ databases">
        <authorList>
            <person name="Rodrigo-Torres L."/>
            <person name="Arahal R. D."/>
            <person name="Lucena T."/>
        </authorList>
    </citation>
    <scope>NUCLEOTIDE SEQUENCE [LARGE SCALE GENOMIC DNA]</scope>
    <source>
        <strain evidence="9">CECT 8868</strain>
    </source>
</reference>
<dbReference type="AlphaFoldDB" id="A0A238KR24"/>
<evidence type="ECO:0000259" key="6">
    <source>
        <dbReference type="PROSITE" id="PS51898"/>
    </source>
</evidence>
<accession>A0A238KR24</accession>
<protein>
    <submittedName>
        <fullName evidence="8">Tyrosine recombinase XerC</fullName>
    </submittedName>
</protein>
<dbReference type="InterPro" id="IPR010998">
    <property type="entry name" value="Integrase_recombinase_N"/>
</dbReference>
<evidence type="ECO:0000256" key="5">
    <source>
        <dbReference type="PROSITE-ProRule" id="PRU01248"/>
    </source>
</evidence>
<dbReference type="SUPFAM" id="SSF56349">
    <property type="entry name" value="DNA breaking-rejoining enzymes"/>
    <property type="match status" value="1"/>
</dbReference>
<dbReference type="GO" id="GO:0003677">
    <property type="term" value="F:DNA binding"/>
    <property type="evidence" value="ECO:0007669"/>
    <property type="project" value="UniProtKB-UniRule"/>
</dbReference>
<feature type="domain" description="Tyr recombinase" evidence="6">
    <location>
        <begin position="127"/>
        <end position="336"/>
    </location>
</feature>
<keyword evidence="2" id="KW-0229">DNA integration</keyword>
<dbReference type="OrthoDB" id="7354488at2"/>
<keyword evidence="4" id="KW-0233">DNA recombination</keyword>
<dbReference type="PANTHER" id="PTHR30349">
    <property type="entry name" value="PHAGE INTEGRASE-RELATED"/>
    <property type="match status" value="1"/>
</dbReference>
<gene>
    <name evidence="8" type="primary">xerC</name>
    <name evidence="8" type="ORF">OCA8868_03158</name>
</gene>
<sequence length="343" mass="38670">MSKRPNEKNERLKRRFLEYRKFARQLSEKTLDREIAALERFDVWNGRKDFARFHIEQAMGFRTHLEQSKTKAGQPLGKSTMRSLLATLREFVLWLSQQDGFRSRIKAADADYFNLSRRDEAEARAAPPRPAPSMNQAKRALALMPSATPHQKRDKAVFALLCLTGVRVAALVSLKIKHVDLQEQSVTQNPREVDTKFGRPIDTFFAKGFEDAETALADWMTYCDEVALYGPDDPLFSATAIAAKSNSGFAANGFTRQHWKTTEPVRKIVRTAYEAAGVPNYGPHAFRHMLARHAAKNATSVAELVAASQNLGHTDVLTTLRSYGQISREDQRKLVTGKTSDED</sequence>
<feature type="domain" description="Core-binding (CB)" evidence="7">
    <location>
        <begin position="7"/>
        <end position="96"/>
    </location>
</feature>
<dbReference type="Gene3D" id="1.10.150.130">
    <property type="match status" value="1"/>
</dbReference>
<keyword evidence="9" id="KW-1185">Reference proteome</keyword>
<proteinExistence type="predicted"/>
<evidence type="ECO:0000313" key="8">
    <source>
        <dbReference type="EMBL" id="SMX44486.1"/>
    </source>
</evidence>
<evidence type="ECO:0000256" key="2">
    <source>
        <dbReference type="ARBA" id="ARBA00022908"/>
    </source>
</evidence>
<dbReference type="Proteomes" id="UP000203464">
    <property type="component" value="Unassembled WGS sequence"/>
</dbReference>
<dbReference type="InterPro" id="IPR013762">
    <property type="entry name" value="Integrase-like_cat_sf"/>
</dbReference>
<dbReference type="CDD" id="cd00397">
    <property type="entry name" value="DNA_BRE_C"/>
    <property type="match status" value="1"/>
</dbReference>
<evidence type="ECO:0000259" key="7">
    <source>
        <dbReference type="PROSITE" id="PS51900"/>
    </source>
</evidence>
<evidence type="ECO:0000256" key="4">
    <source>
        <dbReference type="ARBA" id="ARBA00023172"/>
    </source>
</evidence>